<dbReference type="Proteomes" id="UP001371305">
    <property type="component" value="Unassembled WGS sequence"/>
</dbReference>
<proteinExistence type="predicted"/>
<accession>A0ABU9AV43</accession>
<name>A0ABU9AV43_9BACT</name>
<dbReference type="SUPFAM" id="SSF46689">
    <property type="entry name" value="Homeodomain-like"/>
    <property type="match status" value="1"/>
</dbReference>
<dbReference type="Pfam" id="PF04255">
    <property type="entry name" value="DUF433"/>
    <property type="match status" value="1"/>
</dbReference>
<comment type="caution">
    <text evidence="1">The sequence shown here is derived from an EMBL/GenBank/DDBJ whole genome shotgun (WGS) entry which is preliminary data.</text>
</comment>
<dbReference type="PANTHER" id="PTHR34849">
    <property type="entry name" value="SSL5025 PROTEIN"/>
    <property type="match status" value="1"/>
</dbReference>
<organism evidence="1 2">
    <name type="scientific">Luteolibacter soli</name>
    <dbReference type="NCBI Taxonomy" id="3135280"/>
    <lineage>
        <taxon>Bacteria</taxon>
        <taxon>Pseudomonadati</taxon>
        <taxon>Verrucomicrobiota</taxon>
        <taxon>Verrucomicrobiia</taxon>
        <taxon>Verrucomicrobiales</taxon>
        <taxon>Verrucomicrobiaceae</taxon>
        <taxon>Luteolibacter</taxon>
    </lineage>
</organism>
<dbReference type="InterPro" id="IPR036388">
    <property type="entry name" value="WH-like_DNA-bd_sf"/>
</dbReference>
<sequence>MIHSLDFVAFNAIIQPETMSDFRQRITIEAGKRGGKPCIRGLRITVYDILGWLASGMSNADILEDFPDLTTEDIQASLAFAADRDHHLVAASS</sequence>
<evidence type="ECO:0000313" key="2">
    <source>
        <dbReference type="Proteomes" id="UP001371305"/>
    </source>
</evidence>
<dbReference type="InterPro" id="IPR007367">
    <property type="entry name" value="DUF433"/>
</dbReference>
<dbReference type="InterPro" id="IPR009057">
    <property type="entry name" value="Homeodomain-like_sf"/>
</dbReference>
<keyword evidence="2" id="KW-1185">Reference proteome</keyword>
<reference evidence="1 2" key="1">
    <citation type="submission" date="2024-04" db="EMBL/GenBank/DDBJ databases">
        <title>Luteolibacter sp. isolated from soil.</title>
        <authorList>
            <person name="An J."/>
        </authorList>
    </citation>
    <scope>NUCLEOTIDE SEQUENCE [LARGE SCALE GENOMIC DNA]</scope>
    <source>
        <strain evidence="1 2">Y139</strain>
    </source>
</reference>
<dbReference type="PANTHER" id="PTHR34849:SF5">
    <property type="entry name" value="SSL2733 PROTEIN"/>
    <property type="match status" value="1"/>
</dbReference>
<gene>
    <name evidence="1" type="ORF">WKV53_08285</name>
</gene>
<dbReference type="EMBL" id="JBBUKT010000002">
    <property type="protein sequence ID" value="MEK7950490.1"/>
    <property type="molecule type" value="Genomic_DNA"/>
</dbReference>
<dbReference type="Gene3D" id="1.10.10.10">
    <property type="entry name" value="Winged helix-like DNA-binding domain superfamily/Winged helix DNA-binding domain"/>
    <property type="match status" value="1"/>
</dbReference>
<protein>
    <submittedName>
        <fullName evidence="1">DUF433 domain-containing protein</fullName>
    </submittedName>
</protein>
<evidence type="ECO:0000313" key="1">
    <source>
        <dbReference type="EMBL" id="MEK7950490.1"/>
    </source>
</evidence>